<organism evidence="2 3">
    <name type="scientific">Agrococcus baldri</name>
    <dbReference type="NCBI Taxonomy" id="153730"/>
    <lineage>
        <taxon>Bacteria</taxon>
        <taxon>Bacillati</taxon>
        <taxon>Actinomycetota</taxon>
        <taxon>Actinomycetes</taxon>
        <taxon>Micrococcales</taxon>
        <taxon>Microbacteriaceae</taxon>
        <taxon>Agrococcus</taxon>
    </lineage>
</organism>
<proteinExistence type="predicted"/>
<evidence type="ECO:0000313" key="2">
    <source>
        <dbReference type="EMBL" id="SFS08417.1"/>
    </source>
</evidence>
<dbReference type="Proteomes" id="UP000198506">
    <property type="component" value="Unassembled WGS sequence"/>
</dbReference>
<gene>
    <name evidence="2" type="ORF">SAMN04487783_1096</name>
</gene>
<reference evidence="2 3" key="1">
    <citation type="submission" date="2016-10" db="EMBL/GenBank/DDBJ databases">
        <authorList>
            <person name="Varghese N."/>
            <person name="Submissions S."/>
        </authorList>
    </citation>
    <scope>NUCLEOTIDE SEQUENCE [LARGE SCALE GENOMIC DNA]</scope>
    <source>
        <strain evidence="2 3">IAM 15147</strain>
    </source>
</reference>
<feature type="transmembrane region" description="Helical" evidence="1">
    <location>
        <begin position="124"/>
        <end position="143"/>
    </location>
</feature>
<feature type="transmembrane region" description="Helical" evidence="1">
    <location>
        <begin position="173"/>
        <end position="198"/>
    </location>
</feature>
<feature type="transmembrane region" description="Helical" evidence="1">
    <location>
        <begin position="67"/>
        <end position="87"/>
    </location>
</feature>
<comment type="caution">
    <text evidence="2">The sequence shown here is derived from an EMBL/GenBank/DDBJ whole genome shotgun (WGS) entry which is preliminary data.</text>
</comment>
<keyword evidence="1" id="KW-0812">Transmembrane</keyword>
<accession>A0AA94KZ81</accession>
<evidence type="ECO:0000256" key="1">
    <source>
        <dbReference type="SAM" id="Phobius"/>
    </source>
</evidence>
<feature type="transmembrane region" description="Helical" evidence="1">
    <location>
        <begin position="99"/>
        <end position="118"/>
    </location>
</feature>
<dbReference type="RefSeq" id="WP_092916711.1">
    <property type="nucleotide sequence ID" value="NZ_FOZN01000002.1"/>
</dbReference>
<keyword evidence="3" id="KW-1185">Reference proteome</keyword>
<dbReference type="EMBL" id="FOZN01000002">
    <property type="protein sequence ID" value="SFS08417.1"/>
    <property type="molecule type" value="Genomic_DNA"/>
</dbReference>
<name>A0AA94KZ81_9MICO</name>
<sequence>MSWSSRFFKPPPFIVAGDRFTAWLGLLVGWVAVGFGASSASRAAGLLLSYRDGACGIHSDTVCQVAGWGGLAMGVVALAGGTALWMLMARGFGPPTTWWVLTLLLAALAFAPFFAAEGAELPQWWLPISVVAAVLAIALAVLAGRRGKAARYGWIRLDGLDAREVPHRPVDKVVIPLAGAAAALAGAAFGAHVISLLAEA</sequence>
<dbReference type="AlphaFoldDB" id="A0AA94KZ81"/>
<evidence type="ECO:0000313" key="3">
    <source>
        <dbReference type="Proteomes" id="UP000198506"/>
    </source>
</evidence>
<protein>
    <submittedName>
        <fullName evidence="2">Uncharacterized protein</fullName>
    </submittedName>
</protein>
<keyword evidence="1" id="KW-0472">Membrane</keyword>
<keyword evidence="1" id="KW-1133">Transmembrane helix</keyword>